<evidence type="ECO:0000256" key="3">
    <source>
        <dbReference type="ARBA" id="ARBA00022692"/>
    </source>
</evidence>
<feature type="transmembrane region" description="Helical" evidence="7">
    <location>
        <begin position="402"/>
        <end position="420"/>
    </location>
</feature>
<dbReference type="PROSITE" id="PS50850">
    <property type="entry name" value="MFS"/>
    <property type="match status" value="1"/>
</dbReference>
<evidence type="ECO:0000256" key="6">
    <source>
        <dbReference type="SAM" id="MobiDB-lite"/>
    </source>
</evidence>
<evidence type="ECO:0000256" key="4">
    <source>
        <dbReference type="ARBA" id="ARBA00022989"/>
    </source>
</evidence>
<feature type="transmembrane region" description="Helical" evidence="7">
    <location>
        <begin position="371"/>
        <end position="390"/>
    </location>
</feature>
<evidence type="ECO:0000259" key="8">
    <source>
        <dbReference type="PROSITE" id="PS50850"/>
    </source>
</evidence>
<feature type="domain" description="Major facilitator superfamily (MFS) profile" evidence="8">
    <location>
        <begin position="38"/>
        <end position="424"/>
    </location>
</feature>
<feature type="transmembrane region" description="Helical" evidence="7">
    <location>
        <begin position="247"/>
        <end position="269"/>
    </location>
</feature>
<accession>A0ABP4E1D9</accession>
<feature type="region of interest" description="Disordered" evidence="6">
    <location>
        <begin position="430"/>
        <end position="450"/>
    </location>
</feature>
<feature type="region of interest" description="Disordered" evidence="6">
    <location>
        <begin position="1"/>
        <end position="27"/>
    </location>
</feature>
<gene>
    <name evidence="9" type="ORF">GCM10009663_32390</name>
</gene>
<evidence type="ECO:0000313" key="9">
    <source>
        <dbReference type="EMBL" id="GAA1086254.1"/>
    </source>
</evidence>
<dbReference type="Pfam" id="PF07690">
    <property type="entry name" value="MFS_1"/>
    <property type="match status" value="1"/>
</dbReference>
<keyword evidence="10" id="KW-1185">Reference proteome</keyword>
<feature type="transmembrane region" description="Helical" evidence="7">
    <location>
        <begin position="170"/>
        <end position="191"/>
    </location>
</feature>
<protein>
    <submittedName>
        <fullName evidence="9">MFS transporter</fullName>
    </submittedName>
</protein>
<dbReference type="PANTHER" id="PTHR23513">
    <property type="entry name" value="INTEGRAL MEMBRANE EFFLUX PROTEIN-RELATED"/>
    <property type="match status" value="1"/>
</dbReference>
<feature type="transmembrane region" description="Helical" evidence="7">
    <location>
        <begin position="336"/>
        <end position="359"/>
    </location>
</feature>
<evidence type="ECO:0000256" key="2">
    <source>
        <dbReference type="ARBA" id="ARBA00022475"/>
    </source>
</evidence>
<feature type="transmembrane region" description="Helical" evidence="7">
    <location>
        <begin position="310"/>
        <end position="330"/>
    </location>
</feature>
<dbReference type="SUPFAM" id="SSF103473">
    <property type="entry name" value="MFS general substrate transporter"/>
    <property type="match status" value="1"/>
</dbReference>
<organism evidence="9 10">
    <name type="scientific">Kitasatospora arboriphila</name>
    <dbReference type="NCBI Taxonomy" id="258052"/>
    <lineage>
        <taxon>Bacteria</taxon>
        <taxon>Bacillati</taxon>
        <taxon>Actinomycetota</taxon>
        <taxon>Actinomycetes</taxon>
        <taxon>Kitasatosporales</taxon>
        <taxon>Streptomycetaceae</taxon>
        <taxon>Kitasatospora</taxon>
    </lineage>
</organism>
<reference evidence="10" key="1">
    <citation type="journal article" date="2019" name="Int. J. Syst. Evol. Microbiol.">
        <title>The Global Catalogue of Microorganisms (GCM) 10K type strain sequencing project: providing services to taxonomists for standard genome sequencing and annotation.</title>
        <authorList>
            <consortium name="The Broad Institute Genomics Platform"/>
            <consortium name="The Broad Institute Genome Sequencing Center for Infectious Disease"/>
            <person name="Wu L."/>
            <person name="Ma J."/>
        </authorList>
    </citation>
    <scope>NUCLEOTIDE SEQUENCE [LARGE SCALE GENOMIC DNA]</scope>
    <source>
        <strain evidence="10">JCM 13002</strain>
    </source>
</reference>
<feature type="transmembrane region" description="Helical" evidence="7">
    <location>
        <begin position="76"/>
        <end position="96"/>
    </location>
</feature>
<keyword evidence="3 7" id="KW-0812">Transmembrane</keyword>
<name>A0ABP4E1D9_9ACTN</name>
<keyword evidence="2" id="KW-1003">Cell membrane</keyword>
<dbReference type="InterPro" id="IPR036259">
    <property type="entry name" value="MFS_trans_sf"/>
</dbReference>
<proteinExistence type="predicted"/>
<feature type="transmembrane region" description="Helical" evidence="7">
    <location>
        <begin position="44"/>
        <end position="64"/>
    </location>
</feature>
<dbReference type="InterPro" id="IPR011701">
    <property type="entry name" value="MFS"/>
</dbReference>
<evidence type="ECO:0000256" key="5">
    <source>
        <dbReference type="ARBA" id="ARBA00023136"/>
    </source>
</evidence>
<evidence type="ECO:0000313" key="10">
    <source>
        <dbReference type="Proteomes" id="UP001499987"/>
    </source>
</evidence>
<keyword evidence="4 7" id="KW-1133">Transmembrane helix</keyword>
<dbReference type="PANTHER" id="PTHR23513:SF11">
    <property type="entry name" value="STAPHYLOFERRIN A TRANSPORTER"/>
    <property type="match status" value="1"/>
</dbReference>
<evidence type="ECO:0000256" key="1">
    <source>
        <dbReference type="ARBA" id="ARBA00004651"/>
    </source>
</evidence>
<dbReference type="EMBL" id="BAAALD010000027">
    <property type="protein sequence ID" value="GAA1086254.1"/>
    <property type="molecule type" value="Genomic_DNA"/>
</dbReference>
<evidence type="ECO:0000256" key="7">
    <source>
        <dbReference type="SAM" id="Phobius"/>
    </source>
</evidence>
<feature type="transmembrane region" description="Helical" evidence="7">
    <location>
        <begin position="281"/>
        <end position="303"/>
    </location>
</feature>
<comment type="caution">
    <text evidence="9">The sequence shown here is derived from an EMBL/GenBank/DDBJ whole genome shotgun (WGS) entry which is preliminary data.</text>
</comment>
<dbReference type="Proteomes" id="UP001499987">
    <property type="component" value="Unassembled WGS sequence"/>
</dbReference>
<keyword evidence="5 7" id="KW-0472">Membrane</keyword>
<comment type="subcellular location">
    <subcellularLocation>
        <location evidence="1">Cell membrane</location>
        <topology evidence="1">Multi-pass membrane protein</topology>
    </subcellularLocation>
</comment>
<dbReference type="InterPro" id="IPR020846">
    <property type="entry name" value="MFS_dom"/>
</dbReference>
<dbReference type="Gene3D" id="1.20.1250.20">
    <property type="entry name" value="MFS general substrate transporter like domains"/>
    <property type="match status" value="1"/>
</dbReference>
<sequence length="450" mass="45849">MDIARRNTDSLRVTSPASPADAPTGPSAPRPFAWAGRNFRIQTAATVVSGLGNAAAPIATAFAVLEAGGSTTEVGWVTAARLVPLVLFLLVGGALADRLPRHHVMVAANLFNAISQAVLAALVLSGAPPVWALVLLSAAGGAGQAFYAPASEGMIMESVAAEHAGKAFSVYRMAMNGAQIGGAALGGALTAAVGPGWVLVLDAVGFAVAGGLRVFLKVSPAPRDAAHESGLVHELRLGWREFASRRWLWAVVLQFSVVVACVGAVETVYGPVVADLRFGGARAWGVAMAAFGIGMVAAGVLMTRWQPRRILLTGNGGVFLFALPGLALAARTELPVLVAAMFVSGAGVTVFGVNWMVALQQEIPSEMFSRVSAYDHLGSIALTPLGTAMAGPAADALGLDGALWTCALVTLALAAAVLVVPEVRQLSRPLPGPAPAGAREPAGTTEPVGV</sequence>
<dbReference type="CDD" id="cd06173">
    <property type="entry name" value="MFS_MefA_like"/>
    <property type="match status" value="1"/>
</dbReference>